<dbReference type="InterPro" id="IPR018309">
    <property type="entry name" value="Tscrpt_reg_PadR_C"/>
</dbReference>
<evidence type="ECO:0000259" key="2">
    <source>
        <dbReference type="Pfam" id="PF10400"/>
    </source>
</evidence>
<dbReference type="InterPro" id="IPR036390">
    <property type="entry name" value="WH_DNA-bd_sf"/>
</dbReference>
<dbReference type="Proteomes" id="UP000662814">
    <property type="component" value="Chromosome"/>
</dbReference>
<name>A0ABX6YIN6_9MICO</name>
<keyword evidence="4" id="KW-1185">Reference proteome</keyword>
<sequence length="185" mass="21245">MTRQTGLNPTAGTLLGLLAERPMTGWELVDETGVRVGNFWTIQRSQAYRELAQLAANGHVEALPEEARHRRPYRITDAGRAAYLEWLQEMPADESVRVPFLLKVAFMDDMPRERFDELLAAQRRRHAERLTRYEQNWRELHGDDTVRGGPRLATLALGIAYERSTLGWLDELPGFFEQQTRPDVG</sequence>
<proteinExistence type="predicted"/>
<evidence type="ECO:0000259" key="1">
    <source>
        <dbReference type="Pfam" id="PF03551"/>
    </source>
</evidence>
<organism evidence="3 4">
    <name type="scientific">Paramicrobacterium chengjingii</name>
    <dbReference type="NCBI Taxonomy" id="2769067"/>
    <lineage>
        <taxon>Bacteria</taxon>
        <taxon>Bacillati</taxon>
        <taxon>Actinomycetota</taxon>
        <taxon>Actinomycetes</taxon>
        <taxon>Micrococcales</taxon>
        <taxon>Microbacteriaceae</taxon>
        <taxon>Paramicrobacterium</taxon>
    </lineage>
</organism>
<feature type="domain" description="Transcription regulator PadR C-terminal" evidence="2">
    <location>
        <begin position="96"/>
        <end position="171"/>
    </location>
</feature>
<dbReference type="Gene3D" id="1.10.10.10">
    <property type="entry name" value="Winged helix-like DNA-binding domain superfamily/Winged helix DNA-binding domain"/>
    <property type="match status" value="1"/>
</dbReference>
<dbReference type="SUPFAM" id="SSF46785">
    <property type="entry name" value="Winged helix' DNA-binding domain"/>
    <property type="match status" value="1"/>
</dbReference>
<evidence type="ECO:0000313" key="4">
    <source>
        <dbReference type="Proteomes" id="UP000662814"/>
    </source>
</evidence>
<dbReference type="PANTHER" id="PTHR43252:SF4">
    <property type="entry name" value="TRANSCRIPTIONAL REGULATORY PROTEIN"/>
    <property type="match status" value="1"/>
</dbReference>
<dbReference type="Pfam" id="PF10400">
    <property type="entry name" value="Vir_act_alpha_C"/>
    <property type="match status" value="1"/>
</dbReference>
<dbReference type="InterPro" id="IPR005149">
    <property type="entry name" value="Tscrpt_reg_PadR_N"/>
</dbReference>
<dbReference type="RefSeq" id="WP_166986351.1">
    <property type="nucleotide sequence ID" value="NZ_CP061169.1"/>
</dbReference>
<dbReference type="Gene3D" id="6.10.140.190">
    <property type="match status" value="1"/>
</dbReference>
<gene>
    <name evidence="3" type="ORF">HCR76_17180</name>
</gene>
<dbReference type="InterPro" id="IPR036388">
    <property type="entry name" value="WH-like_DNA-bd_sf"/>
</dbReference>
<reference evidence="3 4" key="1">
    <citation type="submission" date="2020-12" db="EMBL/GenBank/DDBJ databases">
        <title>Microbacterium sp. HY060.</title>
        <authorList>
            <person name="Zhou J."/>
        </authorList>
    </citation>
    <scope>NUCLEOTIDE SEQUENCE [LARGE SCALE GENOMIC DNA]</scope>
    <source>
        <strain evidence="3 4">HY60</strain>
    </source>
</reference>
<dbReference type="Pfam" id="PF03551">
    <property type="entry name" value="PadR"/>
    <property type="match status" value="1"/>
</dbReference>
<accession>A0ABX6YIN6</accession>
<feature type="domain" description="Transcription regulator PadR N-terminal" evidence="1">
    <location>
        <begin position="14"/>
        <end position="83"/>
    </location>
</feature>
<dbReference type="EMBL" id="CP061169">
    <property type="protein sequence ID" value="QPZ38485.1"/>
    <property type="molecule type" value="Genomic_DNA"/>
</dbReference>
<dbReference type="PANTHER" id="PTHR43252">
    <property type="entry name" value="TRANSCRIPTIONAL REGULATOR YQJI"/>
    <property type="match status" value="1"/>
</dbReference>
<evidence type="ECO:0000313" key="3">
    <source>
        <dbReference type="EMBL" id="QPZ38485.1"/>
    </source>
</evidence>
<protein>
    <submittedName>
        <fullName evidence="3">PadR family transcriptional regulator</fullName>
    </submittedName>
</protein>